<sequence length="308" mass="34847">MSTRSLGIPASLPFVKATRPLANCLGLYTLPYHAHEVALGYLFFQSFSTAVSPALSRWLIPKRYQSFDYRTRINWDVHVTSTVNAVCISSLALYILFTDPARKDSNWQQRLWGYSRAIGTTQAITAGYFLWDVLLSTMHLDVFGADALGHAVAALLITLVGFRPFANYYGISFILYELSTPFLNIHWFCDKLDLTGSKIQLYNGFTLLATFFGSRLIWGTYQSVLIYQDVWQAWNYTAPARTGFGQFSPNAAPLEQYTLPGWLGLMYVGANTVLCGLNFWWFGKMIQAVRKRFTPEAKTEQAKGLEKN</sequence>
<evidence type="ECO:0000313" key="1">
    <source>
        <dbReference type="EMBL" id="KAK3081107.1"/>
    </source>
</evidence>
<accession>A0ACC3DWE4</accession>
<dbReference type="EMBL" id="JAWDJW010000282">
    <property type="protein sequence ID" value="KAK3081107.1"/>
    <property type="molecule type" value="Genomic_DNA"/>
</dbReference>
<organism evidence="1 2">
    <name type="scientific">Coniosporium uncinatum</name>
    <dbReference type="NCBI Taxonomy" id="93489"/>
    <lineage>
        <taxon>Eukaryota</taxon>
        <taxon>Fungi</taxon>
        <taxon>Dikarya</taxon>
        <taxon>Ascomycota</taxon>
        <taxon>Pezizomycotina</taxon>
        <taxon>Dothideomycetes</taxon>
        <taxon>Dothideomycetes incertae sedis</taxon>
        <taxon>Coniosporium</taxon>
    </lineage>
</organism>
<dbReference type="Proteomes" id="UP001186974">
    <property type="component" value="Unassembled WGS sequence"/>
</dbReference>
<name>A0ACC3DWE4_9PEZI</name>
<reference evidence="1" key="1">
    <citation type="submission" date="2024-09" db="EMBL/GenBank/DDBJ databases">
        <title>Black Yeasts Isolated from many extreme environments.</title>
        <authorList>
            <person name="Coleine C."/>
            <person name="Stajich J.E."/>
            <person name="Selbmann L."/>
        </authorList>
    </citation>
    <scope>NUCLEOTIDE SEQUENCE</scope>
    <source>
        <strain evidence="1">CCFEE 5737</strain>
    </source>
</reference>
<keyword evidence="2" id="KW-1185">Reference proteome</keyword>
<evidence type="ECO:0000313" key="2">
    <source>
        <dbReference type="Proteomes" id="UP001186974"/>
    </source>
</evidence>
<proteinExistence type="predicted"/>
<gene>
    <name evidence="1" type="ORF">LTS18_010171</name>
</gene>
<protein>
    <submittedName>
        <fullName evidence="1">Uncharacterized protein</fullName>
    </submittedName>
</protein>
<comment type="caution">
    <text evidence="1">The sequence shown here is derived from an EMBL/GenBank/DDBJ whole genome shotgun (WGS) entry which is preliminary data.</text>
</comment>